<keyword evidence="3" id="KW-1185">Reference proteome</keyword>
<reference evidence="2 3" key="1">
    <citation type="submission" date="2019-03" db="EMBL/GenBank/DDBJ databases">
        <title>Genomic Encyclopedia of Type Strains, Phase IV (KMG-IV): sequencing the most valuable type-strain genomes for metagenomic binning, comparative biology and taxonomic classification.</title>
        <authorList>
            <person name="Goeker M."/>
        </authorList>
    </citation>
    <scope>NUCLEOTIDE SEQUENCE [LARGE SCALE GENOMIC DNA]</scope>
    <source>
        <strain evidence="2 3">DSM 104836</strain>
    </source>
</reference>
<feature type="region of interest" description="Disordered" evidence="1">
    <location>
        <begin position="1"/>
        <end position="86"/>
    </location>
</feature>
<evidence type="ECO:0000313" key="3">
    <source>
        <dbReference type="Proteomes" id="UP000295696"/>
    </source>
</evidence>
<protein>
    <submittedName>
        <fullName evidence="2">Uncharacterized protein</fullName>
    </submittedName>
</protein>
<name>A0A4R3JGP0_9RHOB</name>
<evidence type="ECO:0000313" key="2">
    <source>
        <dbReference type="EMBL" id="TCS63910.1"/>
    </source>
</evidence>
<organism evidence="2 3">
    <name type="scientific">Primorskyibacter sedentarius</name>
    <dbReference type="NCBI Taxonomy" id="745311"/>
    <lineage>
        <taxon>Bacteria</taxon>
        <taxon>Pseudomonadati</taxon>
        <taxon>Pseudomonadota</taxon>
        <taxon>Alphaproteobacteria</taxon>
        <taxon>Rhodobacterales</taxon>
        <taxon>Roseobacteraceae</taxon>
        <taxon>Primorskyibacter</taxon>
    </lineage>
</organism>
<dbReference type="EMBL" id="SLZU01000006">
    <property type="protein sequence ID" value="TCS63910.1"/>
    <property type="molecule type" value="Genomic_DNA"/>
</dbReference>
<feature type="compositionally biased region" description="Basic and acidic residues" evidence="1">
    <location>
        <begin position="36"/>
        <end position="56"/>
    </location>
</feature>
<dbReference type="RefSeq" id="WP_132244860.1">
    <property type="nucleotide sequence ID" value="NZ_SLZU01000006.1"/>
</dbReference>
<feature type="compositionally biased region" description="Acidic residues" evidence="1">
    <location>
        <begin position="73"/>
        <end position="86"/>
    </location>
</feature>
<sequence>MADEDTETREPDATESASQANAGQAKEPSEAVPVEEVAKPDFDRLNEAISERRKQAGPDFPEIPPAEALRELDDSDTEDTDPTDPS</sequence>
<proteinExistence type="predicted"/>
<comment type="caution">
    <text evidence="2">The sequence shown here is derived from an EMBL/GenBank/DDBJ whole genome shotgun (WGS) entry which is preliminary data.</text>
</comment>
<dbReference type="Proteomes" id="UP000295696">
    <property type="component" value="Unassembled WGS sequence"/>
</dbReference>
<gene>
    <name evidence="2" type="ORF">EDD52_106179</name>
</gene>
<evidence type="ECO:0000256" key="1">
    <source>
        <dbReference type="SAM" id="MobiDB-lite"/>
    </source>
</evidence>
<accession>A0A4R3JGP0</accession>
<dbReference type="AlphaFoldDB" id="A0A4R3JGP0"/>